<comment type="caution">
    <text evidence="1">The sequence shown here is derived from an EMBL/GenBank/DDBJ whole genome shotgun (WGS) entry which is preliminary data.</text>
</comment>
<evidence type="ECO:0000313" key="2">
    <source>
        <dbReference type="Proteomes" id="UP000187486"/>
    </source>
</evidence>
<dbReference type="STRING" id="76021.BS329_30990"/>
<dbReference type="OrthoDB" id="5124265at2"/>
<keyword evidence="2" id="KW-1185">Reference proteome</keyword>
<dbReference type="AlphaFoldDB" id="A0A1R0KJ79"/>
<dbReference type="RefSeq" id="WP_076165145.1">
    <property type="nucleotide sequence ID" value="NZ_JBEZVB010000009.1"/>
</dbReference>
<reference evidence="1 2" key="1">
    <citation type="submission" date="2016-01" db="EMBL/GenBank/DDBJ databases">
        <title>Amycolatopsis coloradensis genome sequencing and assembly.</title>
        <authorList>
            <person name="Mayilraj S."/>
        </authorList>
    </citation>
    <scope>NUCLEOTIDE SEQUENCE [LARGE SCALE GENOMIC DNA]</scope>
    <source>
        <strain evidence="1 2">DSM 44225</strain>
    </source>
</reference>
<gene>
    <name evidence="1" type="ORF">BS329_30990</name>
</gene>
<name>A0A1R0KJ79_9PSEU</name>
<dbReference type="Proteomes" id="UP000187486">
    <property type="component" value="Unassembled WGS sequence"/>
</dbReference>
<protein>
    <submittedName>
        <fullName evidence="1">Uncharacterized protein</fullName>
    </submittedName>
</protein>
<proteinExistence type="predicted"/>
<organism evidence="1 2">
    <name type="scientific">Amycolatopsis coloradensis</name>
    <dbReference type="NCBI Taxonomy" id="76021"/>
    <lineage>
        <taxon>Bacteria</taxon>
        <taxon>Bacillati</taxon>
        <taxon>Actinomycetota</taxon>
        <taxon>Actinomycetes</taxon>
        <taxon>Pseudonocardiales</taxon>
        <taxon>Pseudonocardiaceae</taxon>
        <taxon>Amycolatopsis</taxon>
    </lineage>
</organism>
<sequence length="354" mass="36498">MTHPVHTPVVAADGGLFRFALAELLTGRASSMRLELTDAEAAEPWLTRLVGAETSLAVLGHGQADLPIRPELGRLALLLWLRRWWPASPSLGVPSLDPALLDLETAAATAAVEDIAEGLLDGFEASPGELFDTAIADGALLAAAPPVADEVRDLCARLAAWFDGQDDVVRAEAAVEMPARLETAVPGQRAYALAAGTDPVAPGEGVLAGGRASVDWARVPPGILDAAEETVTWRIVTAAATTRLEVDVAGAFADATLSAVATHDGVPFAEVSLALGAGRFTGAAELDEAASRLAASIHSVHNGRIGLVVGVAAEGVTGTTAEDRAEVVMLVRARPPQDRTLAERAAAASTAEEF</sequence>
<evidence type="ECO:0000313" key="1">
    <source>
        <dbReference type="EMBL" id="OLZ46097.1"/>
    </source>
</evidence>
<accession>A0A1R0KJ79</accession>
<dbReference type="EMBL" id="MQUQ01000018">
    <property type="protein sequence ID" value="OLZ46097.1"/>
    <property type="molecule type" value="Genomic_DNA"/>
</dbReference>